<reference evidence="5 6" key="1">
    <citation type="journal article" date="2012" name="PLoS ONE">
        <title>Functional divergence in the genus oenococcus as predicted by genome sequencing of the newly-described species, Oenococcus kitaharae.</title>
        <authorList>
            <person name="Borneman A.R."/>
            <person name="McCarthy J.M."/>
            <person name="Chambers P.J."/>
            <person name="Bartowsky E.J."/>
        </authorList>
    </citation>
    <scope>NUCLEOTIDE SEQUENCE [LARGE SCALE GENOMIC DNA]</scope>
    <source>
        <strain evidence="6">DSM17330</strain>
    </source>
</reference>
<gene>
    <name evidence="5" type="ORF">OKIT_1749</name>
</gene>
<protein>
    <submittedName>
        <fullName evidence="5">DnaB, helicase loader</fullName>
    </submittedName>
</protein>
<keyword evidence="5" id="KW-0067">ATP-binding</keyword>
<accession>G9WGJ5</accession>
<evidence type="ECO:0000256" key="2">
    <source>
        <dbReference type="SAM" id="MobiDB-lite"/>
    </source>
</evidence>
<keyword evidence="5" id="KW-0378">Hydrolase</keyword>
<evidence type="ECO:0000259" key="3">
    <source>
        <dbReference type="Pfam" id="PF07261"/>
    </source>
</evidence>
<dbReference type="InterPro" id="IPR006343">
    <property type="entry name" value="DnaB/C_C"/>
</dbReference>
<feature type="domain" description="Replicative helicase loading/DNA remodeling protein DnaB N-terminal winged helix" evidence="4">
    <location>
        <begin position="22"/>
        <end position="205"/>
    </location>
</feature>
<dbReference type="InterPro" id="IPR058660">
    <property type="entry name" value="WHD_DnaB"/>
</dbReference>
<dbReference type="Pfam" id="PF25888">
    <property type="entry name" value="WHD_DnaB"/>
    <property type="match status" value="1"/>
</dbReference>
<dbReference type="PATRIC" id="fig|1045004.4.peg.1721"/>
<evidence type="ECO:0000313" key="5">
    <source>
        <dbReference type="EMBL" id="EHN59822.1"/>
    </source>
</evidence>
<proteinExistence type="inferred from homology"/>
<evidence type="ECO:0000259" key="4">
    <source>
        <dbReference type="Pfam" id="PF25888"/>
    </source>
</evidence>
<feature type="region of interest" description="Disordered" evidence="2">
    <location>
        <begin position="378"/>
        <end position="403"/>
    </location>
</feature>
<name>G9WGJ5_9LACO</name>
<organism evidence="5 6">
    <name type="scientific">Oenococcus kitaharae DSM 17330</name>
    <dbReference type="NCBI Taxonomy" id="1045004"/>
    <lineage>
        <taxon>Bacteria</taxon>
        <taxon>Bacillati</taxon>
        <taxon>Bacillota</taxon>
        <taxon>Bacilli</taxon>
        <taxon>Lactobacillales</taxon>
        <taxon>Lactobacillaceae</taxon>
        <taxon>Oenococcus</taxon>
    </lineage>
</organism>
<comment type="similarity">
    <text evidence="1">Belongs to the DnaB/DnaD family.</text>
</comment>
<feature type="compositionally biased region" description="Basic residues" evidence="2">
    <location>
        <begin position="378"/>
        <end position="388"/>
    </location>
</feature>
<dbReference type="RefSeq" id="WP_007747032.1">
    <property type="nucleotide sequence ID" value="NZ_CM001398.1"/>
</dbReference>
<keyword evidence="5" id="KW-0547">Nucleotide-binding</keyword>
<dbReference type="Proteomes" id="UP000004959">
    <property type="component" value="Chromosome"/>
</dbReference>
<feature type="domain" description="DnaB/C C-terminal" evidence="3">
    <location>
        <begin position="298"/>
        <end position="366"/>
    </location>
</feature>
<keyword evidence="6" id="KW-1185">Reference proteome</keyword>
<dbReference type="AlphaFoldDB" id="G9WGJ5"/>
<dbReference type="Pfam" id="PF07261">
    <property type="entry name" value="DnaB_2"/>
    <property type="match status" value="1"/>
</dbReference>
<dbReference type="EMBL" id="AFVZ01000001">
    <property type="protein sequence ID" value="EHN59822.1"/>
    <property type="molecule type" value="Genomic_DNA"/>
</dbReference>
<dbReference type="HOGENOM" id="CLU_040783_1_0_9"/>
<evidence type="ECO:0000313" key="6">
    <source>
        <dbReference type="Proteomes" id="UP000004959"/>
    </source>
</evidence>
<sequence>MIENTTQLKAYWDFNSRPVSLSQQSLQRLTTLYLPLIGSDALALYLQLAVNDQQKGQLNDLLDRQNISLADFDNAKKKLEACGLLDSYLQGASLTFDVKLPLSEAAFFSDDLLVSFFYSLVGQETFSQLLEKTKQDNLSPRGLKSNANFYEAFGSLHLQNVPDQDRLSRAKQVDQAPLQAADFNFSLIEQNLKKYGVSEQEVTKEHNFILAQHLIYGFNEEQLLGLLAKSLLIDDKTIDHGLFFQQLNQYRQAGQIQPIGVLPSSSRPAEDTIQLSADEQALIRAAKELRPYDFLGQLKADKGGIITSSEQKILQQLLDLGLAPEVINILIHQVLIGLESSNLPGPLSQAIADSFLQSKVKTAQDAVLSIKSRQQKQLQKRSYHKKGPLQKEKKISYGNTQKTDNQLASEALAKYQQEKKDK</sequence>
<dbReference type="eggNOG" id="COG3611">
    <property type="taxonomic scope" value="Bacteria"/>
</dbReference>
<comment type="caution">
    <text evidence="5">The sequence shown here is derived from an EMBL/GenBank/DDBJ whole genome shotgun (WGS) entry which is preliminary data.</text>
</comment>
<keyword evidence="5" id="KW-0347">Helicase</keyword>
<dbReference type="OrthoDB" id="2082007at2"/>
<evidence type="ECO:0000256" key="1">
    <source>
        <dbReference type="ARBA" id="ARBA00093462"/>
    </source>
</evidence>
<dbReference type="GO" id="GO:0004386">
    <property type="term" value="F:helicase activity"/>
    <property type="evidence" value="ECO:0007669"/>
    <property type="project" value="UniProtKB-KW"/>
</dbReference>
<dbReference type="STRING" id="336988.NT96_02390"/>